<dbReference type="SUPFAM" id="SSF46894">
    <property type="entry name" value="C-terminal effector domain of the bipartite response regulators"/>
    <property type="match status" value="1"/>
</dbReference>
<organism evidence="4 6">
    <name type="scientific">Burkholderia pseudomultivorans</name>
    <dbReference type="NCBI Taxonomy" id="1207504"/>
    <lineage>
        <taxon>Bacteria</taxon>
        <taxon>Pseudomonadati</taxon>
        <taxon>Pseudomonadota</taxon>
        <taxon>Betaproteobacteria</taxon>
        <taxon>Burkholderiales</taxon>
        <taxon>Burkholderiaceae</taxon>
        <taxon>Burkholderia</taxon>
        <taxon>Burkholderia cepacia complex</taxon>
    </lineage>
</organism>
<evidence type="ECO:0000313" key="5">
    <source>
        <dbReference type="EMBL" id="VWB41475.1"/>
    </source>
</evidence>
<proteinExistence type="predicted"/>
<dbReference type="AlphaFoldDB" id="A0A132EMU8"/>
<evidence type="ECO:0000259" key="3">
    <source>
        <dbReference type="PROSITE" id="PS50043"/>
    </source>
</evidence>
<keyword evidence="1" id="KW-0805">Transcription regulation</keyword>
<protein>
    <submittedName>
        <fullName evidence="5">LuxR family transcriptional regulator</fullName>
    </submittedName>
</protein>
<dbReference type="SMART" id="SM00421">
    <property type="entry name" value="HTH_LUXR"/>
    <property type="match status" value="1"/>
</dbReference>
<dbReference type="InterPro" id="IPR029016">
    <property type="entry name" value="GAF-like_dom_sf"/>
</dbReference>
<dbReference type="InterPro" id="IPR036388">
    <property type="entry name" value="WH-like_DNA-bd_sf"/>
</dbReference>
<keyword evidence="2" id="KW-0804">Transcription</keyword>
<gene>
    <name evidence="5" type="ORF">BPS26883_01874</name>
    <name evidence="4" type="ORF">WT56_03810</name>
</gene>
<evidence type="ECO:0000256" key="1">
    <source>
        <dbReference type="ARBA" id="ARBA00023015"/>
    </source>
</evidence>
<dbReference type="PROSITE" id="PS50043">
    <property type="entry name" value="HTH_LUXR_2"/>
    <property type="match status" value="1"/>
</dbReference>
<dbReference type="EMBL" id="CABVPP010000009">
    <property type="protein sequence ID" value="VWB41475.1"/>
    <property type="molecule type" value="Genomic_DNA"/>
</dbReference>
<dbReference type="InterPro" id="IPR016032">
    <property type="entry name" value="Sig_transdc_resp-reg_C-effctor"/>
</dbReference>
<evidence type="ECO:0000313" key="4">
    <source>
        <dbReference type="EMBL" id="KWF37833.1"/>
    </source>
</evidence>
<dbReference type="SUPFAM" id="SSF55781">
    <property type="entry name" value="GAF domain-like"/>
    <property type="match status" value="1"/>
</dbReference>
<evidence type="ECO:0000313" key="6">
    <source>
        <dbReference type="Proteomes" id="UP000062912"/>
    </source>
</evidence>
<accession>A0A132EMU8</accession>
<dbReference type="GO" id="GO:0003677">
    <property type="term" value="F:DNA binding"/>
    <property type="evidence" value="ECO:0007669"/>
    <property type="project" value="InterPro"/>
</dbReference>
<dbReference type="GO" id="GO:0006355">
    <property type="term" value="P:regulation of DNA-templated transcription"/>
    <property type="evidence" value="ECO:0007669"/>
    <property type="project" value="InterPro"/>
</dbReference>
<dbReference type="Pfam" id="PF00196">
    <property type="entry name" value="GerE"/>
    <property type="match status" value="1"/>
</dbReference>
<dbReference type="Gene3D" id="3.30.450.40">
    <property type="match status" value="1"/>
</dbReference>
<reference evidence="4 6" key="1">
    <citation type="submission" date="2015-11" db="EMBL/GenBank/DDBJ databases">
        <title>Expanding the genomic diversity of Burkholderia species for the development of highly accurate diagnostics.</title>
        <authorList>
            <person name="Sahl J."/>
            <person name="Keim P."/>
            <person name="Wagner D."/>
        </authorList>
    </citation>
    <scope>NUCLEOTIDE SEQUENCE [LARGE SCALE GENOMIC DNA]</scope>
    <source>
        <strain evidence="4 6">MSMB368WGS</strain>
    </source>
</reference>
<feature type="domain" description="HTH luxR-type" evidence="3">
    <location>
        <begin position="286"/>
        <end position="351"/>
    </location>
</feature>
<dbReference type="Gene3D" id="1.10.10.10">
    <property type="entry name" value="Winged helix-like DNA-binding domain superfamily/Winged helix DNA-binding domain"/>
    <property type="match status" value="1"/>
</dbReference>
<evidence type="ECO:0000256" key="2">
    <source>
        <dbReference type="ARBA" id="ARBA00023163"/>
    </source>
</evidence>
<sequence>MDAIRTVADPDPPWAALLDAARNLVGADAAGLMIFSTGYELTVLRQQGLDDSAEQDYRNHFAHDDPIVRAAQHSAKCAWLNSDQLRVAPDVSRHPFYNEYLPAHRIGQVLACELAVNREIRAGITFLRATSPATPRDDDANSPVGRFVRALSQAIDNRARALQARMDALDTGLAAVGDAMLLITPTASILMRTANATEWLVEGRLLDSTERTLTHPHPALAAGLRRAIARADSSRQAVTFSVPTSWGEGLRLDIAPAPPAFTFANESTLIVRMRKNSAFAVPGLDELAAFFSLTPAEARVLAALVSGHSPAEYATATGVATATVRNQISSLMRKMSCSRQSELVRLGTLLF</sequence>
<evidence type="ECO:0000313" key="7">
    <source>
        <dbReference type="Proteomes" id="UP000494162"/>
    </source>
</evidence>
<name>A0A132EMU8_9BURK</name>
<dbReference type="InterPro" id="IPR000792">
    <property type="entry name" value="Tscrpt_reg_LuxR_C"/>
</dbReference>
<dbReference type="Proteomes" id="UP000062912">
    <property type="component" value="Unassembled WGS sequence"/>
</dbReference>
<reference evidence="5 7" key="2">
    <citation type="submission" date="2019-09" db="EMBL/GenBank/DDBJ databases">
        <authorList>
            <person name="Depoorter E."/>
        </authorList>
    </citation>
    <scope>NUCLEOTIDE SEQUENCE [LARGE SCALE GENOMIC DNA]</scope>
    <source>
        <strain evidence="5">LMG 26883</strain>
    </source>
</reference>
<dbReference type="Proteomes" id="UP000494162">
    <property type="component" value="Unassembled WGS sequence"/>
</dbReference>
<dbReference type="EMBL" id="LPJR01000001">
    <property type="protein sequence ID" value="KWF37833.1"/>
    <property type="molecule type" value="Genomic_DNA"/>
</dbReference>